<dbReference type="InterPro" id="IPR046350">
    <property type="entry name" value="Cystatin_sf"/>
</dbReference>
<dbReference type="CDD" id="cd00042">
    <property type="entry name" value="CY"/>
    <property type="match status" value="1"/>
</dbReference>
<evidence type="ECO:0000313" key="2">
    <source>
        <dbReference type="EMBL" id="EDV90544.1"/>
    </source>
</evidence>
<dbReference type="SMART" id="SM00043">
    <property type="entry name" value="CY"/>
    <property type="match status" value="1"/>
</dbReference>
<dbReference type="InterPro" id="IPR053128">
    <property type="entry name" value="Cystatin-like"/>
</dbReference>
<reference evidence="2 3" key="1">
    <citation type="journal article" date="2007" name="Nature">
        <title>Evolution of genes and genomes on the Drosophila phylogeny.</title>
        <authorList>
            <consortium name="Drosophila 12 Genomes Consortium"/>
            <person name="Clark A.G."/>
            <person name="Eisen M.B."/>
            <person name="Smith D.R."/>
            <person name="Bergman C.M."/>
            <person name="Oliver B."/>
            <person name="Markow T.A."/>
            <person name="Kaufman T.C."/>
            <person name="Kellis M."/>
            <person name="Gelbart W."/>
            <person name="Iyer V.N."/>
            <person name="Pollard D.A."/>
            <person name="Sackton T.B."/>
            <person name="Larracuente A.M."/>
            <person name="Singh N.D."/>
            <person name="Abad J.P."/>
            <person name="Abt D.N."/>
            <person name="Adryan B."/>
            <person name="Aguade M."/>
            <person name="Akashi H."/>
            <person name="Anderson W.W."/>
            <person name="Aquadro C.F."/>
            <person name="Ardell D.H."/>
            <person name="Arguello R."/>
            <person name="Artieri C.G."/>
            <person name="Barbash D.A."/>
            <person name="Barker D."/>
            <person name="Barsanti P."/>
            <person name="Batterham P."/>
            <person name="Batzoglou S."/>
            <person name="Begun D."/>
            <person name="Bhutkar A."/>
            <person name="Blanco E."/>
            <person name="Bosak S.A."/>
            <person name="Bradley R.K."/>
            <person name="Brand A.D."/>
            <person name="Brent M.R."/>
            <person name="Brooks A.N."/>
            <person name="Brown R.H."/>
            <person name="Butlin R.K."/>
            <person name="Caggese C."/>
            <person name="Calvi B.R."/>
            <person name="Bernardo de Carvalho A."/>
            <person name="Caspi A."/>
            <person name="Castrezana S."/>
            <person name="Celniker S.E."/>
            <person name="Chang J.L."/>
            <person name="Chapple C."/>
            <person name="Chatterji S."/>
            <person name="Chinwalla A."/>
            <person name="Civetta A."/>
            <person name="Clifton S.W."/>
            <person name="Comeron J.M."/>
            <person name="Costello J.C."/>
            <person name="Coyne J.A."/>
            <person name="Daub J."/>
            <person name="David R.G."/>
            <person name="Delcher A.L."/>
            <person name="Delehaunty K."/>
            <person name="Do C.B."/>
            <person name="Ebling H."/>
            <person name="Edwards K."/>
            <person name="Eickbush T."/>
            <person name="Evans J.D."/>
            <person name="Filipski A."/>
            <person name="Findeiss S."/>
            <person name="Freyhult E."/>
            <person name="Fulton L."/>
            <person name="Fulton R."/>
            <person name="Garcia A.C."/>
            <person name="Gardiner A."/>
            <person name="Garfield D.A."/>
            <person name="Garvin B.E."/>
            <person name="Gibson G."/>
            <person name="Gilbert D."/>
            <person name="Gnerre S."/>
            <person name="Godfrey J."/>
            <person name="Good R."/>
            <person name="Gotea V."/>
            <person name="Gravely B."/>
            <person name="Greenberg A.J."/>
            <person name="Griffiths-Jones S."/>
            <person name="Gross S."/>
            <person name="Guigo R."/>
            <person name="Gustafson E.A."/>
            <person name="Haerty W."/>
            <person name="Hahn M.W."/>
            <person name="Halligan D.L."/>
            <person name="Halpern A.L."/>
            <person name="Halter G.M."/>
            <person name="Han M.V."/>
            <person name="Heger A."/>
            <person name="Hillier L."/>
            <person name="Hinrichs A.S."/>
            <person name="Holmes I."/>
            <person name="Hoskins R.A."/>
            <person name="Hubisz M.J."/>
            <person name="Hultmark D."/>
            <person name="Huntley M.A."/>
            <person name="Jaffe D.B."/>
            <person name="Jagadeeshan S."/>
            <person name="Jeck W.R."/>
            <person name="Johnson J."/>
            <person name="Jones C.D."/>
            <person name="Jordan W.C."/>
            <person name="Karpen G.H."/>
            <person name="Kataoka E."/>
            <person name="Keightley P.D."/>
            <person name="Kheradpour P."/>
            <person name="Kirkness E.F."/>
            <person name="Koerich L.B."/>
            <person name="Kristiansen K."/>
            <person name="Kudrna D."/>
            <person name="Kulathinal R.J."/>
            <person name="Kumar S."/>
            <person name="Kwok R."/>
            <person name="Lander E."/>
            <person name="Langley C.H."/>
            <person name="Lapoint R."/>
            <person name="Lazzaro B.P."/>
            <person name="Lee S.J."/>
            <person name="Levesque L."/>
            <person name="Li R."/>
            <person name="Lin C.F."/>
            <person name="Lin M.F."/>
            <person name="Lindblad-Toh K."/>
            <person name="Llopart A."/>
            <person name="Long M."/>
            <person name="Low L."/>
            <person name="Lozovsky E."/>
            <person name="Lu J."/>
            <person name="Luo M."/>
            <person name="Machado C.A."/>
            <person name="Makalowski W."/>
            <person name="Marzo M."/>
            <person name="Matsuda M."/>
            <person name="Matzkin L."/>
            <person name="McAllister B."/>
            <person name="McBride C.S."/>
            <person name="McKernan B."/>
            <person name="McKernan K."/>
            <person name="Mendez-Lago M."/>
            <person name="Minx P."/>
            <person name="Mollenhauer M.U."/>
            <person name="Montooth K."/>
            <person name="Mount S.M."/>
            <person name="Mu X."/>
            <person name="Myers E."/>
            <person name="Negre B."/>
            <person name="Newfeld S."/>
            <person name="Nielsen R."/>
            <person name="Noor M.A."/>
            <person name="O'Grady P."/>
            <person name="Pachter L."/>
            <person name="Papaceit M."/>
            <person name="Parisi M.J."/>
            <person name="Parisi M."/>
            <person name="Parts L."/>
            <person name="Pedersen J.S."/>
            <person name="Pesole G."/>
            <person name="Phillippy A.M."/>
            <person name="Ponting C.P."/>
            <person name="Pop M."/>
            <person name="Porcelli D."/>
            <person name="Powell J.R."/>
            <person name="Prohaska S."/>
            <person name="Pruitt K."/>
            <person name="Puig M."/>
            <person name="Quesneville H."/>
            <person name="Ram K.R."/>
            <person name="Rand D."/>
            <person name="Rasmussen M.D."/>
            <person name="Reed L.K."/>
            <person name="Reenan R."/>
            <person name="Reily A."/>
            <person name="Remington K.A."/>
            <person name="Rieger T.T."/>
            <person name="Ritchie M.G."/>
            <person name="Robin C."/>
            <person name="Rogers Y.H."/>
            <person name="Rohde C."/>
            <person name="Rozas J."/>
            <person name="Rubenfield M.J."/>
            <person name="Ruiz A."/>
            <person name="Russo S."/>
            <person name="Salzberg S.L."/>
            <person name="Sanchez-Gracia A."/>
            <person name="Saranga D.J."/>
            <person name="Sato H."/>
            <person name="Schaeffer S.W."/>
            <person name="Schatz M.C."/>
            <person name="Schlenke T."/>
            <person name="Schwartz R."/>
            <person name="Segarra C."/>
            <person name="Singh R.S."/>
            <person name="Sirot L."/>
            <person name="Sirota M."/>
            <person name="Sisneros N.B."/>
            <person name="Smith C.D."/>
            <person name="Smith T.F."/>
            <person name="Spieth J."/>
            <person name="Stage D.E."/>
            <person name="Stark A."/>
            <person name="Stephan W."/>
            <person name="Strausberg R.L."/>
            <person name="Strempel S."/>
            <person name="Sturgill D."/>
            <person name="Sutton G."/>
            <person name="Sutton G.G."/>
            <person name="Tao W."/>
            <person name="Teichmann S."/>
            <person name="Tobari Y.N."/>
            <person name="Tomimura Y."/>
            <person name="Tsolas J.M."/>
            <person name="Valente V.L."/>
            <person name="Venter E."/>
            <person name="Venter J.C."/>
            <person name="Vicario S."/>
            <person name="Vieira F.G."/>
            <person name="Vilella A.J."/>
            <person name="Villasante A."/>
            <person name="Walenz B."/>
            <person name="Wang J."/>
            <person name="Wasserman M."/>
            <person name="Watts T."/>
            <person name="Wilson D."/>
            <person name="Wilson R.K."/>
            <person name="Wing R.A."/>
            <person name="Wolfner M.F."/>
            <person name="Wong A."/>
            <person name="Wong G.K."/>
            <person name="Wu C.I."/>
            <person name="Wu G."/>
            <person name="Yamamoto D."/>
            <person name="Yang H.P."/>
            <person name="Yang S.P."/>
            <person name="Yorke J.A."/>
            <person name="Yoshida K."/>
            <person name="Zdobnov E."/>
            <person name="Zhang P."/>
            <person name="Zhang Y."/>
            <person name="Zimin A.V."/>
            <person name="Baldwin J."/>
            <person name="Abdouelleil A."/>
            <person name="Abdulkadir J."/>
            <person name="Abebe A."/>
            <person name="Abera B."/>
            <person name="Abreu J."/>
            <person name="Acer S.C."/>
            <person name="Aftuck L."/>
            <person name="Alexander A."/>
            <person name="An P."/>
            <person name="Anderson E."/>
            <person name="Anderson S."/>
            <person name="Arachi H."/>
            <person name="Azer M."/>
            <person name="Bachantsang P."/>
            <person name="Barry A."/>
            <person name="Bayul T."/>
            <person name="Berlin A."/>
            <person name="Bessette D."/>
            <person name="Bloom T."/>
            <person name="Blye J."/>
            <person name="Boguslavskiy L."/>
            <person name="Bonnet C."/>
            <person name="Boukhgalter B."/>
            <person name="Bourzgui I."/>
            <person name="Brown A."/>
            <person name="Cahill P."/>
            <person name="Channer S."/>
            <person name="Cheshatsang Y."/>
            <person name="Chuda L."/>
            <person name="Citroen M."/>
            <person name="Collymore A."/>
            <person name="Cooke P."/>
            <person name="Costello M."/>
            <person name="D'Aco K."/>
            <person name="Daza R."/>
            <person name="De Haan G."/>
            <person name="DeGray S."/>
            <person name="DeMaso C."/>
            <person name="Dhargay N."/>
            <person name="Dooley K."/>
            <person name="Dooley E."/>
            <person name="Doricent M."/>
            <person name="Dorje P."/>
            <person name="Dorjee K."/>
            <person name="Dupes A."/>
            <person name="Elong R."/>
            <person name="Falk J."/>
            <person name="Farina A."/>
            <person name="Faro S."/>
            <person name="Ferguson D."/>
            <person name="Fisher S."/>
            <person name="Foley C.D."/>
            <person name="Franke A."/>
            <person name="Friedrich D."/>
            <person name="Gadbois L."/>
            <person name="Gearin G."/>
            <person name="Gearin C.R."/>
            <person name="Giannoukos G."/>
            <person name="Goode T."/>
            <person name="Graham J."/>
            <person name="Grandbois E."/>
            <person name="Grewal S."/>
            <person name="Gyaltsen K."/>
            <person name="Hafez N."/>
            <person name="Hagos B."/>
            <person name="Hall J."/>
            <person name="Henson C."/>
            <person name="Hollinger A."/>
            <person name="Honan T."/>
            <person name="Huard M.D."/>
            <person name="Hughes L."/>
            <person name="Hurhula B."/>
            <person name="Husby M.E."/>
            <person name="Kamat A."/>
            <person name="Kanga B."/>
            <person name="Kashin S."/>
            <person name="Khazanovich D."/>
            <person name="Kisner P."/>
            <person name="Lance K."/>
            <person name="Lara M."/>
            <person name="Lee W."/>
            <person name="Lennon N."/>
            <person name="Letendre F."/>
            <person name="LeVine R."/>
            <person name="Lipovsky A."/>
            <person name="Liu X."/>
            <person name="Liu J."/>
            <person name="Liu S."/>
            <person name="Lokyitsang T."/>
            <person name="Lokyitsang Y."/>
            <person name="Lubonja R."/>
            <person name="Lui A."/>
            <person name="MacDonald P."/>
            <person name="Magnisalis V."/>
            <person name="Maru K."/>
            <person name="Matthews C."/>
            <person name="McCusker W."/>
            <person name="McDonough S."/>
            <person name="Mehta T."/>
            <person name="Meldrim J."/>
            <person name="Meneus L."/>
            <person name="Mihai O."/>
            <person name="Mihalev A."/>
            <person name="Mihova T."/>
            <person name="Mittelman R."/>
            <person name="Mlenga V."/>
            <person name="Montmayeur A."/>
            <person name="Mulrain L."/>
            <person name="Navidi A."/>
            <person name="Naylor J."/>
            <person name="Negash T."/>
            <person name="Nguyen T."/>
            <person name="Nguyen N."/>
            <person name="Nicol R."/>
            <person name="Norbu C."/>
            <person name="Norbu N."/>
            <person name="Novod N."/>
            <person name="O'Neill B."/>
            <person name="Osman S."/>
            <person name="Markiewicz E."/>
            <person name="Oyono O.L."/>
            <person name="Patti C."/>
            <person name="Phunkhang P."/>
            <person name="Pierre F."/>
            <person name="Priest M."/>
            <person name="Raghuraman S."/>
            <person name="Rege F."/>
            <person name="Reyes R."/>
            <person name="Rise C."/>
            <person name="Rogov P."/>
            <person name="Ross K."/>
            <person name="Ryan E."/>
            <person name="Settipalli S."/>
            <person name="Shea T."/>
            <person name="Sherpa N."/>
            <person name="Shi L."/>
            <person name="Shih D."/>
            <person name="Sparrow T."/>
            <person name="Spaulding J."/>
            <person name="Stalker J."/>
            <person name="Stange-Thomann N."/>
            <person name="Stavropoulos S."/>
            <person name="Stone C."/>
            <person name="Strader C."/>
            <person name="Tesfaye S."/>
            <person name="Thomson T."/>
            <person name="Thoulutsang Y."/>
            <person name="Thoulutsang D."/>
            <person name="Topham K."/>
            <person name="Topping I."/>
            <person name="Tsamla T."/>
            <person name="Vassiliev H."/>
            <person name="Vo A."/>
            <person name="Wangchuk T."/>
            <person name="Wangdi T."/>
            <person name="Weiand M."/>
            <person name="Wilkinson J."/>
            <person name="Wilson A."/>
            <person name="Yadav S."/>
            <person name="Young G."/>
            <person name="Yu Q."/>
            <person name="Zembek L."/>
            <person name="Zhong D."/>
            <person name="Zimmer A."/>
            <person name="Zwirko Z."/>
            <person name="Jaffe D.B."/>
            <person name="Alvarez P."/>
            <person name="Brockman W."/>
            <person name="Butler J."/>
            <person name="Chin C."/>
            <person name="Gnerre S."/>
            <person name="Grabherr M."/>
            <person name="Kleber M."/>
            <person name="Mauceli E."/>
            <person name="MacCallum I."/>
        </authorList>
    </citation>
    <scope>NUCLEOTIDE SEQUENCE [LARGE SCALE GENOMIC DNA]</scope>
    <source>
        <strain evidence="3">Tucson 15287-2541.00</strain>
    </source>
</reference>
<dbReference type="AlphaFoldDB" id="B4JXY2"/>
<dbReference type="KEGG" id="dgr:6569667"/>
<organism evidence="3">
    <name type="scientific">Drosophila grimshawi</name>
    <name type="common">Hawaiian fruit fly</name>
    <name type="synonym">Idiomyia grimshawi</name>
    <dbReference type="NCBI Taxonomy" id="7222"/>
    <lineage>
        <taxon>Eukaryota</taxon>
        <taxon>Metazoa</taxon>
        <taxon>Ecdysozoa</taxon>
        <taxon>Arthropoda</taxon>
        <taxon>Hexapoda</taxon>
        <taxon>Insecta</taxon>
        <taxon>Pterygota</taxon>
        <taxon>Neoptera</taxon>
        <taxon>Endopterygota</taxon>
        <taxon>Diptera</taxon>
        <taxon>Brachycera</taxon>
        <taxon>Muscomorpha</taxon>
        <taxon>Ephydroidea</taxon>
        <taxon>Drosophilidae</taxon>
        <taxon>Drosophila</taxon>
        <taxon>Hawaiian Drosophila</taxon>
    </lineage>
</organism>
<dbReference type="GO" id="GO:0004869">
    <property type="term" value="F:cysteine-type endopeptidase inhibitor activity"/>
    <property type="evidence" value="ECO:0007669"/>
    <property type="project" value="InterPro"/>
</dbReference>
<dbReference type="InterPro" id="IPR000010">
    <property type="entry name" value="Cystatin_dom"/>
</dbReference>
<dbReference type="OrthoDB" id="6357437at2759"/>
<dbReference type="OMA" id="NDAPLCG"/>
<dbReference type="EMBL" id="CH916377">
    <property type="protein sequence ID" value="EDV90544.1"/>
    <property type="molecule type" value="Genomic_DNA"/>
</dbReference>
<evidence type="ECO:0000313" key="3">
    <source>
        <dbReference type="Proteomes" id="UP000001070"/>
    </source>
</evidence>
<dbReference type="eggNOG" id="ENOG502SC50">
    <property type="taxonomic scope" value="Eukaryota"/>
</dbReference>
<proteinExistence type="predicted"/>
<protein>
    <submittedName>
        <fullName evidence="2">GH14128</fullName>
    </submittedName>
</protein>
<evidence type="ECO:0000259" key="1">
    <source>
        <dbReference type="SMART" id="SM00043"/>
    </source>
</evidence>
<gene>
    <name evidence="2" type="primary">Dgri\GH14128</name>
    <name evidence="2" type="ORF">Dgri_GH14128</name>
</gene>
<dbReference type="PhylomeDB" id="B4JXY2"/>
<dbReference type="Proteomes" id="UP000001070">
    <property type="component" value="Unassembled WGS sequence"/>
</dbReference>
<dbReference type="HOGENOM" id="CLU_162219_0_0_1"/>
<dbReference type="Gene3D" id="3.10.450.10">
    <property type="match status" value="1"/>
</dbReference>
<name>B4JXY2_DROGR</name>
<keyword evidence="3" id="KW-1185">Reference proteome</keyword>
<dbReference type="SUPFAM" id="SSF54403">
    <property type="entry name" value="Cystatin/monellin"/>
    <property type="match status" value="1"/>
</dbReference>
<dbReference type="Pfam" id="PF00031">
    <property type="entry name" value="Cystatin"/>
    <property type="match status" value="1"/>
</dbReference>
<accession>B4JXY2</accession>
<dbReference type="PANTHER" id="PTHR12319">
    <property type="entry name" value="CYSTATIN-RELATED"/>
    <property type="match status" value="1"/>
</dbReference>
<sequence>MADQNEVVCGGISQLTGDAFQQALELLETTLETLATGDGPSFRVVKVQSATAQVVAGQLYRYKVQLSQGQAVKDSSVKIWSRPWLKENGISITIQCEGDNNVIERTF</sequence>
<dbReference type="InParanoid" id="B4JXY2"/>
<feature type="domain" description="Cystatin" evidence="1">
    <location>
        <begin position="7"/>
        <end position="97"/>
    </location>
</feature>
<dbReference type="PANTHER" id="PTHR12319:SF2">
    <property type="entry name" value="CYSTATIN-LIKE PROTEIN-RELATED"/>
    <property type="match status" value="1"/>
</dbReference>